<reference evidence="1" key="1">
    <citation type="submission" date="2023-07" db="EMBL/GenBank/DDBJ databases">
        <title>draft genome sequence of fig (Ficus carica).</title>
        <authorList>
            <person name="Takahashi T."/>
            <person name="Nishimura K."/>
        </authorList>
    </citation>
    <scope>NUCLEOTIDE SEQUENCE</scope>
</reference>
<gene>
    <name evidence="1" type="ORF">TIFTF001_021082</name>
</gene>
<evidence type="ECO:0000313" key="2">
    <source>
        <dbReference type="Proteomes" id="UP001187192"/>
    </source>
</evidence>
<protein>
    <submittedName>
        <fullName evidence="1">Uncharacterized protein</fullName>
    </submittedName>
</protein>
<accession>A0AA88DE92</accession>
<dbReference type="AlphaFoldDB" id="A0AA88DE92"/>
<keyword evidence="2" id="KW-1185">Reference proteome</keyword>
<dbReference type="Proteomes" id="UP001187192">
    <property type="component" value="Unassembled WGS sequence"/>
</dbReference>
<comment type="caution">
    <text evidence="1">The sequence shown here is derived from an EMBL/GenBank/DDBJ whole genome shotgun (WGS) entry which is preliminary data.</text>
</comment>
<name>A0AA88DE92_FICCA</name>
<proteinExistence type="predicted"/>
<dbReference type="EMBL" id="BTGU01000039">
    <property type="protein sequence ID" value="GMN51942.1"/>
    <property type="molecule type" value="Genomic_DNA"/>
</dbReference>
<sequence>MPDLHGHVGLSTWRAYTQCGCTSGRCACVASRHEGLACTRRGHTLVLASPGLAKGRGMGACLGGAATPRPLVDCEEVFKWPPFLQLFMPNFL</sequence>
<evidence type="ECO:0000313" key="1">
    <source>
        <dbReference type="EMBL" id="GMN51942.1"/>
    </source>
</evidence>
<organism evidence="1 2">
    <name type="scientific">Ficus carica</name>
    <name type="common">Common fig</name>
    <dbReference type="NCBI Taxonomy" id="3494"/>
    <lineage>
        <taxon>Eukaryota</taxon>
        <taxon>Viridiplantae</taxon>
        <taxon>Streptophyta</taxon>
        <taxon>Embryophyta</taxon>
        <taxon>Tracheophyta</taxon>
        <taxon>Spermatophyta</taxon>
        <taxon>Magnoliopsida</taxon>
        <taxon>eudicotyledons</taxon>
        <taxon>Gunneridae</taxon>
        <taxon>Pentapetalae</taxon>
        <taxon>rosids</taxon>
        <taxon>fabids</taxon>
        <taxon>Rosales</taxon>
        <taxon>Moraceae</taxon>
        <taxon>Ficeae</taxon>
        <taxon>Ficus</taxon>
    </lineage>
</organism>